<evidence type="ECO:0000313" key="18">
    <source>
        <dbReference type="Proteomes" id="UP001228049"/>
    </source>
</evidence>
<dbReference type="PROSITE" id="PS51393">
    <property type="entry name" value="LIPOXYGENASE_3"/>
    <property type="match status" value="1"/>
</dbReference>
<sequence length="710" mass="79964">MASCQEFEVTVHTSPGLTCGTFSRLWLNLIGSEGETPPIVVNEGDRHLLPGSSCAVLVRTEAPLGRLLLVRLRLDARTGFPHLDWHCSRVEVCRPSEPEKDPEHQVFLCDQWLGPAGGDVELRSGKLCLLQHETEEKLKQQRLRHLQNQQKVIRWRQFVAGAPQCLDLKSVSELGPNLSYTHRSPAVNLRHLKGFSERSEAWTSFRELETLFAHSGKHNAVASFVQAHWREDWYFGHQSLNGCNPLMVRQIHSLPDNLSVTEEMLRPFLSAGSSLQQELQKGTLFLLDYEVLDGVPANQINGKPSFLSAPLCLLHLNLEGQLKPIAIQLQQTPGPRTPVFLPSDPGCDWLLAKLWVHSADFQVHQLISHYLRTHMVGELFCGATLRHLPPPHPLHQVHTHTHLPPHPLHQVHTHTHLPPTRCTRYTHTPAPHPLHQLLIPHLRSSLQINFQARAALLAAGGVFDKAVGCGLQALPLLLSRASQRITYHSLCVPDDLQIRGVEALPNSFYSRDARRVWDALHRFVLRWVDLFYSADVEVLQDSELQLWIGDINKHGFSQNSGFPESLQNKAEVSQFVTMIIFSCSALHAAVNFSQLDFALWIPNCPSSMSRPPPQEKGSLTEDDLLHFLPDVSTSCRVLSALALLSQPAVDFIPLCHYREAVFREGAPRRLVEEVQAELKQISEDIAERNLHLDLPYDYLSPDRIDNSVAI</sequence>
<dbReference type="InterPro" id="IPR001885">
    <property type="entry name" value="LipOase_mml"/>
</dbReference>
<keyword evidence="8 10" id="KW-0408">Iron</keyword>
<dbReference type="GO" id="GO:0034440">
    <property type="term" value="P:lipid oxidation"/>
    <property type="evidence" value="ECO:0007669"/>
    <property type="project" value="InterPro"/>
</dbReference>
<dbReference type="SUPFAM" id="SSF48484">
    <property type="entry name" value="Lipoxigenase"/>
    <property type="match status" value="2"/>
</dbReference>
<evidence type="ECO:0000256" key="13">
    <source>
        <dbReference type="PROSITE-ProRule" id="PRU00152"/>
    </source>
</evidence>
<dbReference type="PROSITE" id="PS50095">
    <property type="entry name" value="PLAT"/>
    <property type="match status" value="1"/>
</dbReference>
<feature type="binding site" evidence="10">
    <location>
        <position position="374"/>
    </location>
    <ligand>
        <name>Fe cation</name>
        <dbReference type="ChEBI" id="CHEBI:24875"/>
        <note>catalytic</note>
    </ligand>
</feature>
<evidence type="ECO:0000259" key="16">
    <source>
        <dbReference type="PROSITE" id="PS51393"/>
    </source>
</evidence>
<evidence type="ECO:0000256" key="10">
    <source>
        <dbReference type="PIRSR" id="PIRSR601885-1"/>
    </source>
</evidence>
<dbReference type="InterPro" id="IPR036392">
    <property type="entry name" value="PLAT/LH2_dom_sf"/>
</dbReference>
<keyword evidence="6 14" id="KW-0223">Dioxygenase</keyword>
<dbReference type="Pfam" id="PF01477">
    <property type="entry name" value="PLAT"/>
    <property type="match status" value="1"/>
</dbReference>
<comment type="subcellular location">
    <subcellularLocation>
        <location evidence="1">Cytoplasm</location>
    </subcellularLocation>
</comment>
<feature type="binding site" evidence="11">
    <location>
        <position position="84"/>
    </location>
    <ligand>
        <name>Ca(2+)</name>
        <dbReference type="ChEBI" id="CHEBI:29108"/>
        <label>1</label>
    </ligand>
</feature>
<comment type="caution">
    <text evidence="17">The sequence shown here is derived from an EMBL/GenBank/DDBJ whole genome shotgun (WGS) entry which is preliminary data.</text>
</comment>
<dbReference type="Gene3D" id="3.10.450.60">
    <property type="match status" value="1"/>
</dbReference>
<dbReference type="SMART" id="SM00308">
    <property type="entry name" value="LH2"/>
    <property type="match status" value="1"/>
</dbReference>
<dbReference type="GO" id="GO:0016702">
    <property type="term" value="F:oxidoreductase activity, acting on single donors with incorporation of molecular oxygen, incorporation of two atoms of oxygen"/>
    <property type="evidence" value="ECO:0007669"/>
    <property type="project" value="InterPro"/>
</dbReference>
<evidence type="ECO:0000256" key="7">
    <source>
        <dbReference type="ARBA" id="ARBA00023002"/>
    </source>
</evidence>
<protein>
    <submittedName>
        <fullName evidence="17">Arachidonate 8S-lipoxygenase</fullName>
    </submittedName>
</protein>
<feature type="site" description="Essential for stabilizing binding to COTL1" evidence="12">
    <location>
        <position position="112"/>
    </location>
</feature>
<evidence type="ECO:0000259" key="15">
    <source>
        <dbReference type="PROSITE" id="PS50095"/>
    </source>
</evidence>
<evidence type="ECO:0000256" key="14">
    <source>
        <dbReference type="RuleBase" id="RU003974"/>
    </source>
</evidence>
<comment type="caution">
    <text evidence="13">Lacks conserved residue(s) required for the propagation of feature annotation.</text>
</comment>
<comment type="similarity">
    <text evidence="3 14">Belongs to the lipoxygenase family.</text>
</comment>
<dbReference type="InterPro" id="IPR001024">
    <property type="entry name" value="PLAT/LH2_dom"/>
</dbReference>
<dbReference type="InterPro" id="IPR013819">
    <property type="entry name" value="LipOase_C"/>
</dbReference>
<comment type="cofactor">
    <cofactor evidence="10">
        <name>Fe cation</name>
        <dbReference type="ChEBI" id="CHEBI:24875"/>
    </cofactor>
    <text evidence="10">Binds 1 Fe cation per subunit.</text>
</comment>
<keyword evidence="11" id="KW-0106">Calcium</keyword>
<evidence type="ECO:0000313" key="17">
    <source>
        <dbReference type="EMBL" id="KAK1875212.1"/>
    </source>
</evidence>
<dbReference type="Pfam" id="PF00305">
    <property type="entry name" value="Lipoxygenase"/>
    <property type="match status" value="2"/>
</dbReference>
<evidence type="ECO:0000256" key="1">
    <source>
        <dbReference type="ARBA" id="ARBA00004496"/>
    </source>
</evidence>
<evidence type="ECO:0000256" key="6">
    <source>
        <dbReference type="ARBA" id="ARBA00022964"/>
    </source>
</evidence>
<dbReference type="PRINTS" id="PR00467">
    <property type="entry name" value="MAMLPOXGNASE"/>
</dbReference>
<dbReference type="PROSITE" id="PS00711">
    <property type="entry name" value="LIPOXYGENASE_1"/>
    <property type="match status" value="1"/>
</dbReference>
<dbReference type="InterPro" id="IPR020833">
    <property type="entry name" value="LipOase_Fe_BS"/>
</dbReference>
<dbReference type="EMBL" id="JASDAP010000155">
    <property type="protein sequence ID" value="KAK1875212.1"/>
    <property type="molecule type" value="Genomic_DNA"/>
</dbReference>
<dbReference type="InterPro" id="IPR000907">
    <property type="entry name" value="LipOase"/>
</dbReference>
<gene>
    <name evidence="17" type="ORF">KUDE01_031944</name>
</gene>
<dbReference type="Proteomes" id="UP001228049">
    <property type="component" value="Unassembled WGS sequence"/>
</dbReference>
<dbReference type="GO" id="GO:0005737">
    <property type="term" value="C:cytoplasm"/>
    <property type="evidence" value="ECO:0007669"/>
    <property type="project" value="UniProtKB-SubCell"/>
</dbReference>
<evidence type="ECO:0000256" key="11">
    <source>
        <dbReference type="PIRSR" id="PIRSR601885-2"/>
    </source>
</evidence>
<evidence type="ECO:0000256" key="4">
    <source>
        <dbReference type="ARBA" id="ARBA00022490"/>
    </source>
</evidence>
<dbReference type="AlphaFoldDB" id="A0AAD9ERQ6"/>
<keyword evidence="7 14" id="KW-0560">Oxidoreductase</keyword>
<feature type="binding site" evidence="10">
    <location>
        <position position="710"/>
    </location>
    <ligand>
        <name>Fe cation</name>
        <dbReference type="ChEBI" id="CHEBI:24875"/>
        <note>catalytic</note>
    </ligand>
</feature>
<dbReference type="PANTHER" id="PTHR11771">
    <property type="entry name" value="LIPOXYGENASE"/>
    <property type="match status" value="1"/>
</dbReference>
<accession>A0AAD9ERQ6</accession>
<dbReference type="PRINTS" id="PR00087">
    <property type="entry name" value="LIPOXYGENASE"/>
</dbReference>
<keyword evidence="4" id="KW-0963">Cytoplasm</keyword>
<evidence type="ECO:0000256" key="2">
    <source>
        <dbReference type="ARBA" id="ARBA00005189"/>
    </source>
</evidence>
<feature type="domain" description="PLAT" evidence="15">
    <location>
        <begin position="5"/>
        <end position="127"/>
    </location>
</feature>
<proteinExistence type="inferred from homology"/>
<dbReference type="Gene3D" id="1.20.245.10">
    <property type="entry name" value="Lipoxygenase-1, Domain 5"/>
    <property type="match status" value="3"/>
</dbReference>
<feature type="binding site" evidence="10">
    <location>
        <position position="587"/>
    </location>
    <ligand>
        <name>Fe cation</name>
        <dbReference type="ChEBI" id="CHEBI:24875"/>
        <note>catalytic</note>
    </ligand>
</feature>
<dbReference type="SUPFAM" id="SSF49723">
    <property type="entry name" value="Lipase/lipooxygenase domain (PLAT/LH2 domain)"/>
    <property type="match status" value="1"/>
</dbReference>
<dbReference type="Gene3D" id="2.60.60.20">
    <property type="entry name" value="PLAT/LH2 domain"/>
    <property type="match status" value="1"/>
</dbReference>
<feature type="domain" description="Lipoxygenase" evidence="16">
    <location>
        <begin position="128"/>
        <end position="710"/>
    </location>
</feature>
<evidence type="ECO:0000256" key="3">
    <source>
        <dbReference type="ARBA" id="ARBA00009419"/>
    </source>
</evidence>
<evidence type="ECO:0000256" key="12">
    <source>
        <dbReference type="PIRSR" id="PIRSR601885-3"/>
    </source>
</evidence>
<feature type="binding site" evidence="10">
    <location>
        <position position="369"/>
    </location>
    <ligand>
        <name>Fe cation</name>
        <dbReference type="ChEBI" id="CHEBI:24875"/>
        <note>catalytic</note>
    </ligand>
</feature>
<dbReference type="GO" id="GO:0005506">
    <property type="term" value="F:iron ion binding"/>
    <property type="evidence" value="ECO:0007669"/>
    <property type="project" value="InterPro"/>
</dbReference>
<dbReference type="InterPro" id="IPR036226">
    <property type="entry name" value="LipOase_C_sf"/>
</dbReference>
<evidence type="ECO:0000256" key="8">
    <source>
        <dbReference type="ARBA" id="ARBA00023004"/>
    </source>
</evidence>
<keyword evidence="18" id="KW-1185">Reference proteome</keyword>
<keyword evidence="5 10" id="KW-0479">Metal-binding</keyword>
<feature type="binding site" evidence="11">
    <location>
        <position position="20"/>
    </location>
    <ligand>
        <name>Ca(2+)</name>
        <dbReference type="ChEBI" id="CHEBI:29108"/>
        <label>1</label>
    </ligand>
</feature>
<keyword evidence="9" id="KW-0443">Lipid metabolism</keyword>
<organism evidence="17 18">
    <name type="scientific">Dissostichus eleginoides</name>
    <name type="common">Patagonian toothfish</name>
    <name type="synonym">Dissostichus amissus</name>
    <dbReference type="NCBI Taxonomy" id="100907"/>
    <lineage>
        <taxon>Eukaryota</taxon>
        <taxon>Metazoa</taxon>
        <taxon>Chordata</taxon>
        <taxon>Craniata</taxon>
        <taxon>Vertebrata</taxon>
        <taxon>Euteleostomi</taxon>
        <taxon>Actinopterygii</taxon>
        <taxon>Neopterygii</taxon>
        <taxon>Teleostei</taxon>
        <taxon>Neoteleostei</taxon>
        <taxon>Acanthomorphata</taxon>
        <taxon>Eupercaria</taxon>
        <taxon>Perciformes</taxon>
        <taxon>Notothenioidei</taxon>
        <taxon>Nototheniidae</taxon>
        <taxon>Dissostichus</taxon>
    </lineage>
</organism>
<comment type="pathway">
    <text evidence="2">Lipid metabolism.</text>
</comment>
<reference evidence="17" key="1">
    <citation type="submission" date="2023-04" db="EMBL/GenBank/DDBJ databases">
        <title>Chromosome-level genome of Chaenocephalus aceratus.</title>
        <authorList>
            <person name="Park H."/>
        </authorList>
    </citation>
    <scope>NUCLEOTIDE SEQUENCE</scope>
    <source>
        <strain evidence="17">DE</strain>
        <tissue evidence="17">Muscle</tissue>
    </source>
</reference>
<name>A0AAD9ERQ6_DISEL</name>
<evidence type="ECO:0000256" key="5">
    <source>
        <dbReference type="ARBA" id="ARBA00022723"/>
    </source>
</evidence>
<evidence type="ECO:0000256" key="9">
    <source>
        <dbReference type="ARBA" id="ARBA00023098"/>
    </source>
</evidence>